<evidence type="ECO:0000313" key="4">
    <source>
        <dbReference type="EMBL" id="KAK3273186.1"/>
    </source>
</evidence>
<keyword evidence="5" id="KW-1185">Reference proteome</keyword>
<reference evidence="4 5" key="1">
    <citation type="journal article" date="2015" name="Genome Biol. Evol.">
        <title>Comparative Genomics of a Bacterivorous Green Alga Reveals Evolutionary Causalities and Consequences of Phago-Mixotrophic Mode of Nutrition.</title>
        <authorList>
            <person name="Burns J.A."/>
            <person name="Paasch A."/>
            <person name="Narechania A."/>
            <person name="Kim E."/>
        </authorList>
    </citation>
    <scope>NUCLEOTIDE SEQUENCE [LARGE SCALE GENOMIC DNA]</scope>
    <source>
        <strain evidence="4 5">PLY_AMNH</strain>
    </source>
</reference>
<evidence type="ECO:0000256" key="2">
    <source>
        <dbReference type="ARBA" id="ARBA00022737"/>
    </source>
</evidence>
<dbReference type="InterPro" id="IPR032675">
    <property type="entry name" value="LRR_dom_sf"/>
</dbReference>
<comment type="caution">
    <text evidence="4">The sequence shown here is derived from an EMBL/GenBank/DDBJ whole genome shotgun (WGS) entry which is preliminary data.</text>
</comment>
<dbReference type="InterPro" id="IPR036047">
    <property type="entry name" value="F-box-like_dom_sf"/>
</dbReference>
<organism evidence="4 5">
    <name type="scientific">Cymbomonas tetramitiformis</name>
    <dbReference type="NCBI Taxonomy" id="36881"/>
    <lineage>
        <taxon>Eukaryota</taxon>
        <taxon>Viridiplantae</taxon>
        <taxon>Chlorophyta</taxon>
        <taxon>Pyramimonadophyceae</taxon>
        <taxon>Pyramimonadales</taxon>
        <taxon>Pyramimonadaceae</taxon>
        <taxon>Cymbomonas</taxon>
    </lineage>
</organism>
<comment type="subcellular location">
    <subcellularLocation>
        <location evidence="1">Cytoplasm</location>
        <location evidence="1">Cytoskeleton</location>
        <location evidence="1">Cilium axoneme</location>
    </subcellularLocation>
</comment>
<dbReference type="InterPro" id="IPR055414">
    <property type="entry name" value="LRR_R13L4/SHOC2-like"/>
</dbReference>
<feature type="domain" description="Disease resistance R13L4/SHOC-2-like LRR" evidence="3">
    <location>
        <begin position="72"/>
        <end position="279"/>
    </location>
</feature>
<dbReference type="SUPFAM" id="SSF81383">
    <property type="entry name" value="F-box domain"/>
    <property type="match status" value="1"/>
</dbReference>
<gene>
    <name evidence="4" type="ORF">CYMTET_18559</name>
</gene>
<proteinExistence type="predicted"/>
<dbReference type="InterPro" id="IPR006553">
    <property type="entry name" value="Leu-rich_rpt_Cys-con_subtyp"/>
</dbReference>
<accession>A0AAE0G958</accession>
<protein>
    <recommendedName>
        <fullName evidence="3">Disease resistance R13L4/SHOC-2-like LRR domain-containing protein</fullName>
    </recommendedName>
</protein>
<dbReference type="AlphaFoldDB" id="A0AAE0G958"/>
<dbReference type="GO" id="GO:0031146">
    <property type="term" value="P:SCF-dependent proteasomal ubiquitin-dependent protein catabolic process"/>
    <property type="evidence" value="ECO:0007669"/>
    <property type="project" value="TreeGrafter"/>
</dbReference>
<dbReference type="EMBL" id="LGRX02008608">
    <property type="protein sequence ID" value="KAK3273186.1"/>
    <property type="molecule type" value="Genomic_DNA"/>
</dbReference>
<evidence type="ECO:0000256" key="1">
    <source>
        <dbReference type="ARBA" id="ARBA00004430"/>
    </source>
</evidence>
<dbReference type="Proteomes" id="UP001190700">
    <property type="component" value="Unassembled WGS sequence"/>
</dbReference>
<dbReference type="GO" id="GO:0005930">
    <property type="term" value="C:axoneme"/>
    <property type="evidence" value="ECO:0007669"/>
    <property type="project" value="UniProtKB-SubCell"/>
</dbReference>
<dbReference type="GO" id="GO:0019005">
    <property type="term" value="C:SCF ubiquitin ligase complex"/>
    <property type="evidence" value="ECO:0007669"/>
    <property type="project" value="TreeGrafter"/>
</dbReference>
<sequence length="280" mass="30712">MEIDTDGMYAKLFPERPVLNWLTLPSSVWPFVLVHLKNPKDLANFCKACRVFRKVACTSLYPRDFDADVIVQHPFLSTLNLSRCRHLNASGIAQLRPLKSLRHLVLTGCRVNDDGIREISRLTGVRTLNLSDCSQVGSGVSTLSLLTDLRTLSLSRCTKLSDSCLGGIGHISSLTALDISFCWEITDSGVAALCPLRGTLKDLSLSWCPKITDAGLKHLSSVTAITNLDVSWCTQITDAGVRHLRALLNMRTLNLTACRQVTTAGHVDLSALTKLKIVVQ</sequence>
<evidence type="ECO:0000313" key="5">
    <source>
        <dbReference type="Proteomes" id="UP001190700"/>
    </source>
</evidence>
<dbReference type="PANTHER" id="PTHR13318">
    <property type="entry name" value="PARTNER OF PAIRED, ISOFORM B-RELATED"/>
    <property type="match status" value="1"/>
</dbReference>
<dbReference type="PANTHER" id="PTHR13318:SF105">
    <property type="entry name" value="F-BOX_LRR-REPEAT PROTEIN 3"/>
    <property type="match status" value="1"/>
</dbReference>
<evidence type="ECO:0000259" key="3">
    <source>
        <dbReference type="Pfam" id="PF23598"/>
    </source>
</evidence>
<keyword evidence="2" id="KW-0677">Repeat</keyword>
<dbReference type="SUPFAM" id="SSF52047">
    <property type="entry name" value="RNI-like"/>
    <property type="match status" value="1"/>
</dbReference>
<name>A0AAE0G958_9CHLO</name>
<dbReference type="SMART" id="SM00367">
    <property type="entry name" value="LRR_CC"/>
    <property type="match status" value="6"/>
</dbReference>
<dbReference type="Pfam" id="PF23598">
    <property type="entry name" value="LRR_14"/>
    <property type="match status" value="1"/>
</dbReference>
<dbReference type="Gene3D" id="3.80.10.10">
    <property type="entry name" value="Ribonuclease Inhibitor"/>
    <property type="match status" value="2"/>
</dbReference>